<reference evidence="1 2" key="1">
    <citation type="submission" date="2021-02" db="EMBL/GenBank/DDBJ databases">
        <title>De Novo genome assembly of isolated myxobacteria.</title>
        <authorList>
            <person name="Stevens D.C."/>
        </authorList>
    </citation>
    <scope>NUCLEOTIDE SEQUENCE [LARGE SCALE GENOMIC DNA]</scope>
    <source>
        <strain evidence="2">SCPEA02</strain>
    </source>
</reference>
<protein>
    <submittedName>
        <fullName evidence="1">Uncharacterized protein</fullName>
    </submittedName>
</protein>
<organism evidence="1 2">
    <name type="scientific">Pyxidicoccus parkwayensis</name>
    <dbReference type="NCBI Taxonomy" id="2813578"/>
    <lineage>
        <taxon>Bacteria</taxon>
        <taxon>Pseudomonadati</taxon>
        <taxon>Myxococcota</taxon>
        <taxon>Myxococcia</taxon>
        <taxon>Myxococcales</taxon>
        <taxon>Cystobacterineae</taxon>
        <taxon>Myxococcaceae</taxon>
        <taxon>Pyxidicoccus</taxon>
    </lineage>
</organism>
<accession>A0ABX7NWF7</accession>
<evidence type="ECO:0000313" key="2">
    <source>
        <dbReference type="Proteomes" id="UP000662747"/>
    </source>
</evidence>
<keyword evidence="2" id="KW-1185">Reference proteome</keyword>
<name>A0ABX7NWF7_9BACT</name>
<gene>
    <name evidence="1" type="ORF">JY651_42765</name>
</gene>
<dbReference type="Proteomes" id="UP000662747">
    <property type="component" value="Chromosome"/>
</dbReference>
<sequence>MLLELSAVEARELKQALDSALRVLLDEIAHADQRAYRDMLRERYDRMEQLTRRLEMSLEGTQVYA</sequence>
<evidence type="ECO:0000313" key="1">
    <source>
        <dbReference type="EMBL" id="QSQ21805.1"/>
    </source>
</evidence>
<dbReference type="EMBL" id="CP071090">
    <property type="protein sequence ID" value="QSQ21805.1"/>
    <property type="molecule type" value="Genomic_DNA"/>
</dbReference>
<dbReference type="RefSeq" id="WP_206723382.1">
    <property type="nucleotide sequence ID" value="NZ_CP071090.1"/>
</dbReference>
<proteinExistence type="predicted"/>